<keyword evidence="1" id="KW-1133">Transmembrane helix</keyword>
<dbReference type="Pfam" id="PF02517">
    <property type="entry name" value="Rce1-like"/>
    <property type="match status" value="1"/>
</dbReference>
<evidence type="ECO:0000259" key="2">
    <source>
        <dbReference type="Pfam" id="PF02517"/>
    </source>
</evidence>
<dbReference type="EMBL" id="JACHEK010000005">
    <property type="protein sequence ID" value="MBB6144598.1"/>
    <property type="molecule type" value="Genomic_DNA"/>
</dbReference>
<feature type="transmembrane region" description="Helical" evidence="1">
    <location>
        <begin position="110"/>
        <end position="138"/>
    </location>
</feature>
<feature type="transmembrane region" description="Helical" evidence="1">
    <location>
        <begin position="192"/>
        <end position="209"/>
    </location>
</feature>
<evidence type="ECO:0000313" key="4">
    <source>
        <dbReference type="Proteomes" id="UP000538666"/>
    </source>
</evidence>
<keyword evidence="1" id="KW-0472">Membrane</keyword>
<sequence>MKISEYTSEGLSPVVDTTGAAAYAAEWPARIHPIAPWWHTVFLVAFLITVSVLTSIESKAKGFSGGHTRRYLFGIAWEWLLAALAWWGIRMGHVPVRRLLGQRRQGWRMWARDFGVAMIFWLMAMILLAALAAVLRLMHLLVLQKAVIELAPQSGVEMVTWLALCLTAGIVEEFVFRGYFLQQFSSLGRSTASKLWCGIVASSILFGISHGYEGIGGMIVITAYGAAFSILAVKRRSLRAGMMAHAWHDSLTGIALAIVKHLRVL</sequence>
<keyword evidence="4" id="KW-1185">Reference proteome</keyword>
<evidence type="ECO:0000256" key="1">
    <source>
        <dbReference type="SAM" id="Phobius"/>
    </source>
</evidence>
<feature type="domain" description="CAAX prenyl protease 2/Lysostaphin resistance protein A-like" evidence="2">
    <location>
        <begin position="158"/>
        <end position="250"/>
    </location>
</feature>
<reference evidence="3 4" key="1">
    <citation type="submission" date="2020-08" db="EMBL/GenBank/DDBJ databases">
        <title>Genomic Encyclopedia of Type Strains, Phase IV (KMG-IV): sequencing the most valuable type-strain genomes for metagenomic binning, comparative biology and taxonomic classification.</title>
        <authorList>
            <person name="Goeker M."/>
        </authorList>
    </citation>
    <scope>NUCLEOTIDE SEQUENCE [LARGE SCALE GENOMIC DNA]</scope>
    <source>
        <strain evidence="3 4">DSM 103733</strain>
    </source>
</reference>
<dbReference type="PANTHER" id="PTHR43592:SF15">
    <property type="entry name" value="CAAX AMINO TERMINAL PROTEASE FAMILY PROTEIN"/>
    <property type="match status" value="1"/>
</dbReference>
<name>A0A841K1S1_9BACT</name>
<proteinExistence type="predicted"/>
<dbReference type="InterPro" id="IPR003675">
    <property type="entry name" value="Rce1/LyrA-like_dom"/>
</dbReference>
<protein>
    <recommendedName>
        <fullName evidence="2">CAAX prenyl protease 2/Lysostaphin resistance protein A-like domain-containing protein</fullName>
    </recommendedName>
</protein>
<feature type="transmembrane region" description="Helical" evidence="1">
    <location>
        <begin position="37"/>
        <end position="56"/>
    </location>
</feature>
<dbReference type="AlphaFoldDB" id="A0A841K1S1"/>
<feature type="transmembrane region" description="Helical" evidence="1">
    <location>
        <begin position="215"/>
        <end position="233"/>
    </location>
</feature>
<dbReference type="Proteomes" id="UP000538666">
    <property type="component" value="Unassembled WGS sequence"/>
</dbReference>
<dbReference type="RefSeq" id="WP_184084866.1">
    <property type="nucleotide sequence ID" value="NZ_JACHEK010000005.1"/>
</dbReference>
<dbReference type="GO" id="GO:0080120">
    <property type="term" value="P:CAAX-box protein maturation"/>
    <property type="evidence" value="ECO:0007669"/>
    <property type="project" value="UniProtKB-ARBA"/>
</dbReference>
<dbReference type="PANTHER" id="PTHR43592">
    <property type="entry name" value="CAAX AMINO TERMINAL PROTEASE"/>
    <property type="match status" value="1"/>
</dbReference>
<dbReference type="GO" id="GO:0004175">
    <property type="term" value="F:endopeptidase activity"/>
    <property type="evidence" value="ECO:0007669"/>
    <property type="project" value="UniProtKB-ARBA"/>
</dbReference>
<gene>
    <name evidence="3" type="ORF">HNQ77_002554</name>
</gene>
<accession>A0A841K1S1</accession>
<comment type="caution">
    <text evidence="3">The sequence shown here is derived from an EMBL/GenBank/DDBJ whole genome shotgun (WGS) entry which is preliminary data.</text>
</comment>
<feature type="transmembrane region" description="Helical" evidence="1">
    <location>
        <begin position="71"/>
        <end position="89"/>
    </location>
</feature>
<organism evidence="3 4">
    <name type="scientific">Silvibacterium bohemicum</name>
    <dbReference type="NCBI Taxonomy" id="1577686"/>
    <lineage>
        <taxon>Bacteria</taxon>
        <taxon>Pseudomonadati</taxon>
        <taxon>Acidobacteriota</taxon>
        <taxon>Terriglobia</taxon>
        <taxon>Terriglobales</taxon>
        <taxon>Acidobacteriaceae</taxon>
        <taxon>Silvibacterium</taxon>
    </lineage>
</organism>
<keyword evidence="1" id="KW-0812">Transmembrane</keyword>
<feature type="transmembrane region" description="Helical" evidence="1">
    <location>
        <begin position="158"/>
        <end position="180"/>
    </location>
</feature>
<evidence type="ECO:0000313" key="3">
    <source>
        <dbReference type="EMBL" id="MBB6144598.1"/>
    </source>
</evidence>